<feature type="domain" description="BioF2-like acetyltransferase" evidence="2">
    <location>
        <begin position="180"/>
        <end position="307"/>
    </location>
</feature>
<comment type="caution">
    <text evidence="3">The sequence shown here is derived from an EMBL/GenBank/DDBJ whole genome shotgun (WGS) entry which is preliminary data.</text>
</comment>
<protein>
    <recommendedName>
        <fullName evidence="2">BioF2-like acetyltransferase domain-containing protein</fullName>
    </recommendedName>
</protein>
<name>A0ABR6NGQ8_9SPHN</name>
<feature type="compositionally biased region" description="Polar residues" evidence="1">
    <location>
        <begin position="345"/>
        <end position="356"/>
    </location>
</feature>
<dbReference type="InterPro" id="IPR016181">
    <property type="entry name" value="Acyl_CoA_acyltransferase"/>
</dbReference>
<evidence type="ECO:0000313" key="4">
    <source>
        <dbReference type="Proteomes" id="UP001138540"/>
    </source>
</evidence>
<dbReference type="RefSeq" id="WP_184154030.1">
    <property type="nucleotide sequence ID" value="NZ_JACHKA010000001.1"/>
</dbReference>
<dbReference type="InterPro" id="IPR038740">
    <property type="entry name" value="BioF2-like_GNAT_dom"/>
</dbReference>
<gene>
    <name evidence="3" type="ORF">HNP60_002439</name>
</gene>
<keyword evidence="4" id="KW-1185">Reference proteome</keyword>
<evidence type="ECO:0000313" key="3">
    <source>
        <dbReference type="EMBL" id="MBB5986465.1"/>
    </source>
</evidence>
<accession>A0ABR6NGQ8</accession>
<dbReference type="SUPFAM" id="SSF55729">
    <property type="entry name" value="Acyl-CoA N-acyltransferases (Nat)"/>
    <property type="match status" value="1"/>
</dbReference>
<proteinExistence type="predicted"/>
<dbReference type="Proteomes" id="UP001138540">
    <property type="component" value="Unassembled WGS sequence"/>
</dbReference>
<reference evidence="3 4" key="1">
    <citation type="submission" date="2020-08" db="EMBL/GenBank/DDBJ databases">
        <title>Exploring microbial biodiversity for novel pathways involved in the catabolism of aromatic compounds derived from lignin.</title>
        <authorList>
            <person name="Elkins J."/>
        </authorList>
    </citation>
    <scope>NUCLEOTIDE SEQUENCE [LARGE SCALE GENOMIC DNA]</scope>
    <source>
        <strain evidence="3 4">B1D3A</strain>
    </source>
</reference>
<dbReference type="EMBL" id="JACHKA010000001">
    <property type="protein sequence ID" value="MBB5986465.1"/>
    <property type="molecule type" value="Genomic_DNA"/>
</dbReference>
<feature type="region of interest" description="Disordered" evidence="1">
    <location>
        <begin position="345"/>
        <end position="384"/>
    </location>
</feature>
<evidence type="ECO:0000256" key="1">
    <source>
        <dbReference type="SAM" id="MobiDB-lite"/>
    </source>
</evidence>
<dbReference type="Gene3D" id="3.40.630.30">
    <property type="match status" value="1"/>
</dbReference>
<sequence length="384" mass="41946">MTNDTIHVSLFSSFAQARAAAGGALDGAAQPGPFDRLGWFEALHASAFPEATPLILCARAGPAMAWLFLTGGQDGPVDGITNWYSFLFRPQFVNAPLRETRLRLLSALAARLRGVTPHLRFHPITDEGGTDRALLSDALRTAGWRVIPRVMAHKRMLHLAPGMRFDAYWAARPGSLRSTFRRKARQRPVAVDIHHRLDEGLWSVFESVFAASWKPEGDDFAFLRAFAQAEADGGRLRLGVAWLDGAPAAVELWTIEQGCAYIHKLAFDERFADASPGTQLSHAMFRQAIDLDHATSIDFGTGDNGYKAAWMPDTVPMWQIDAFDLRHAASWRPAFATWLSALSQPTGSHARQSSPASGRRAALEAGWPPMSASGSALFKAAGSR</sequence>
<dbReference type="Pfam" id="PF13480">
    <property type="entry name" value="Acetyltransf_6"/>
    <property type="match status" value="1"/>
</dbReference>
<evidence type="ECO:0000259" key="2">
    <source>
        <dbReference type="Pfam" id="PF13480"/>
    </source>
</evidence>
<organism evidence="3 4">
    <name type="scientific">Sphingobium lignivorans</name>
    <dbReference type="NCBI Taxonomy" id="2735886"/>
    <lineage>
        <taxon>Bacteria</taxon>
        <taxon>Pseudomonadati</taxon>
        <taxon>Pseudomonadota</taxon>
        <taxon>Alphaproteobacteria</taxon>
        <taxon>Sphingomonadales</taxon>
        <taxon>Sphingomonadaceae</taxon>
        <taxon>Sphingobium</taxon>
    </lineage>
</organism>